<dbReference type="InterPro" id="IPR036271">
    <property type="entry name" value="Tet_transcr_reg_TetR-rel_C_sf"/>
</dbReference>
<keyword evidence="4" id="KW-0804">Transcription</keyword>
<dbReference type="InterPro" id="IPR001647">
    <property type="entry name" value="HTH_TetR"/>
</dbReference>
<dbReference type="PANTHER" id="PTHR30055:SF234">
    <property type="entry name" value="HTH-TYPE TRANSCRIPTIONAL REGULATOR BETI"/>
    <property type="match status" value="1"/>
</dbReference>
<dbReference type="EMBL" id="BMVC01000018">
    <property type="protein sequence ID" value="GHD12806.1"/>
    <property type="molecule type" value="Genomic_DNA"/>
</dbReference>
<keyword evidence="2" id="KW-0805">Transcription regulation</keyword>
<dbReference type="InterPro" id="IPR039538">
    <property type="entry name" value="BetI_C"/>
</dbReference>
<keyword evidence="3 5" id="KW-0238">DNA-binding</keyword>
<dbReference type="InterPro" id="IPR009057">
    <property type="entry name" value="Homeodomain-like_sf"/>
</dbReference>
<evidence type="ECO:0000259" key="6">
    <source>
        <dbReference type="PROSITE" id="PS50977"/>
    </source>
</evidence>
<dbReference type="Proteomes" id="UP000638353">
    <property type="component" value="Unassembled WGS sequence"/>
</dbReference>
<comment type="caution">
    <text evidence="7">The sequence shown here is derived from an EMBL/GenBank/DDBJ whole genome shotgun (WGS) entry which is preliminary data.</text>
</comment>
<evidence type="ECO:0000256" key="5">
    <source>
        <dbReference type="PROSITE-ProRule" id="PRU00335"/>
    </source>
</evidence>
<evidence type="ECO:0000313" key="7">
    <source>
        <dbReference type="EMBL" id="GHD12806.1"/>
    </source>
</evidence>
<evidence type="ECO:0000256" key="1">
    <source>
        <dbReference type="ARBA" id="ARBA00022491"/>
    </source>
</evidence>
<dbReference type="GO" id="GO:0000976">
    <property type="term" value="F:transcription cis-regulatory region binding"/>
    <property type="evidence" value="ECO:0007669"/>
    <property type="project" value="TreeGrafter"/>
</dbReference>
<evidence type="ECO:0000313" key="8">
    <source>
        <dbReference type="Proteomes" id="UP000638353"/>
    </source>
</evidence>
<evidence type="ECO:0000256" key="3">
    <source>
        <dbReference type="ARBA" id="ARBA00023125"/>
    </source>
</evidence>
<dbReference type="AlphaFoldDB" id="A0A918X524"/>
<sequence length="205" mass="22522">MPQIVDPVARRRAVAQAVLSVVAEHGLEHASLRNVADEAGLAVGSVRHCFADHDELMIFAMRELSRRIGERIRAHADRLLDPDSRIDRRAATEGLLAEFLPLSEDRRQESALWLAFTGAAHTRPELRPCAAEMQTEQHALLSRVLHEARRTGGLPADVDVVLESTQPAALLNGLTLQATLLPDRFPPKLLRQVLGRHLDALQGGG</sequence>
<protein>
    <recommendedName>
        <fullName evidence="6">HTH tetR-type domain-containing protein</fullName>
    </recommendedName>
</protein>
<gene>
    <name evidence="7" type="ORF">GCM10010334_70310</name>
</gene>
<feature type="domain" description="HTH tetR-type" evidence="6">
    <location>
        <begin position="8"/>
        <end position="68"/>
    </location>
</feature>
<evidence type="ECO:0000256" key="4">
    <source>
        <dbReference type="ARBA" id="ARBA00023163"/>
    </source>
</evidence>
<proteinExistence type="predicted"/>
<reference evidence="7" key="2">
    <citation type="submission" date="2020-09" db="EMBL/GenBank/DDBJ databases">
        <authorList>
            <person name="Sun Q."/>
            <person name="Ohkuma M."/>
        </authorList>
    </citation>
    <scope>NUCLEOTIDE SEQUENCE</scope>
    <source>
        <strain evidence="7">JCM 4637</strain>
    </source>
</reference>
<dbReference type="InterPro" id="IPR050109">
    <property type="entry name" value="HTH-type_TetR-like_transc_reg"/>
</dbReference>
<dbReference type="PANTHER" id="PTHR30055">
    <property type="entry name" value="HTH-TYPE TRANSCRIPTIONAL REGULATOR RUTR"/>
    <property type="match status" value="1"/>
</dbReference>
<accession>A0A918X524</accession>
<name>A0A918X524_9ACTN</name>
<organism evidence="7 8">
    <name type="scientific">Streptomyces finlayi</name>
    <dbReference type="NCBI Taxonomy" id="67296"/>
    <lineage>
        <taxon>Bacteria</taxon>
        <taxon>Bacillati</taxon>
        <taxon>Actinomycetota</taxon>
        <taxon>Actinomycetes</taxon>
        <taxon>Kitasatosporales</taxon>
        <taxon>Streptomycetaceae</taxon>
        <taxon>Streptomyces</taxon>
    </lineage>
</organism>
<reference evidence="7" key="1">
    <citation type="journal article" date="2014" name="Int. J. Syst. Evol. Microbiol.">
        <title>Complete genome sequence of Corynebacterium casei LMG S-19264T (=DSM 44701T), isolated from a smear-ripened cheese.</title>
        <authorList>
            <consortium name="US DOE Joint Genome Institute (JGI-PGF)"/>
            <person name="Walter F."/>
            <person name="Albersmeier A."/>
            <person name="Kalinowski J."/>
            <person name="Ruckert C."/>
        </authorList>
    </citation>
    <scope>NUCLEOTIDE SEQUENCE</scope>
    <source>
        <strain evidence="7">JCM 4637</strain>
    </source>
</reference>
<dbReference type="SUPFAM" id="SSF48498">
    <property type="entry name" value="Tetracyclin repressor-like, C-terminal domain"/>
    <property type="match status" value="1"/>
</dbReference>
<dbReference type="SUPFAM" id="SSF46689">
    <property type="entry name" value="Homeodomain-like"/>
    <property type="match status" value="1"/>
</dbReference>
<dbReference type="Pfam" id="PF13977">
    <property type="entry name" value="TetR_C_6"/>
    <property type="match status" value="1"/>
</dbReference>
<dbReference type="PROSITE" id="PS50977">
    <property type="entry name" value="HTH_TETR_2"/>
    <property type="match status" value="1"/>
</dbReference>
<dbReference type="GO" id="GO:0003700">
    <property type="term" value="F:DNA-binding transcription factor activity"/>
    <property type="evidence" value="ECO:0007669"/>
    <property type="project" value="TreeGrafter"/>
</dbReference>
<feature type="DNA-binding region" description="H-T-H motif" evidence="5">
    <location>
        <begin position="31"/>
        <end position="50"/>
    </location>
</feature>
<dbReference type="Gene3D" id="1.10.357.10">
    <property type="entry name" value="Tetracycline Repressor, domain 2"/>
    <property type="match status" value="1"/>
</dbReference>
<keyword evidence="1" id="KW-0678">Repressor</keyword>
<evidence type="ECO:0000256" key="2">
    <source>
        <dbReference type="ARBA" id="ARBA00023015"/>
    </source>
</evidence>